<name>A0A1I0K3P4_9BACT</name>
<protein>
    <submittedName>
        <fullName evidence="1">Uncharacterized protein</fullName>
    </submittedName>
</protein>
<gene>
    <name evidence="1" type="ORF">SAMN05443639_10932</name>
</gene>
<sequence>MVGTPAVQKQIVWDQMYNTLHRYPWMVQLANAWPEGFRNGAQDACPSGTRRHPNGGGCALSSVPASVYVGPYAQVLGGTVSGSARIEDHATVLSGTVSGGTVTGLSVLTNGFSVSGSARAASTFYPLGFYEGQQSISGTVQLIGDIEYRGVGTNKSSGTYFGFVEPNTPAASNTADVTVAPPYLWRP</sequence>
<keyword evidence="2" id="KW-1185">Reference proteome</keyword>
<dbReference type="EMBL" id="FOIJ01000009">
    <property type="protein sequence ID" value="SEU18058.1"/>
    <property type="molecule type" value="Genomic_DNA"/>
</dbReference>
<accession>A0A1I0K3P4</accession>
<dbReference type="AlphaFoldDB" id="A0A1I0K3P4"/>
<reference evidence="2" key="1">
    <citation type="submission" date="2016-10" db="EMBL/GenBank/DDBJ databases">
        <authorList>
            <person name="Varghese N."/>
            <person name="Submissions S."/>
        </authorList>
    </citation>
    <scope>NUCLEOTIDE SEQUENCE [LARGE SCALE GENOMIC DNA]</scope>
    <source>
        <strain evidence="2">DSM 16858</strain>
    </source>
</reference>
<evidence type="ECO:0000313" key="2">
    <source>
        <dbReference type="Proteomes" id="UP000199181"/>
    </source>
</evidence>
<proteinExistence type="predicted"/>
<organism evidence="1 2">
    <name type="scientific">Stigmatella erecta</name>
    <dbReference type="NCBI Taxonomy" id="83460"/>
    <lineage>
        <taxon>Bacteria</taxon>
        <taxon>Pseudomonadati</taxon>
        <taxon>Myxococcota</taxon>
        <taxon>Myxococcia</taxon>
        <taxon>Myxococcales</taxon>
        <taxon>Cystobacterineae</taxon>
        <taxon>Archangiaceae</taxon>
        <taxon>Stigmatella</taxon>
    </lineage>
</organism>
<evidence type="ECO:0000313" key="1">
    <source>
        <dbReference type="EMBL" id="SEU18058.1"/>
    </source>
</evidence>
<dbReference type="Proteomes" id="UP000199181">
    <property type="component" value="Unassembled WGS sequence"/>
</dbReference>